<dbReference type="Proteomes" id="UP000645828">
    <property type="component" value="Unassembled WGS sequence"/>
</dbReference>
<name>A0A811YE28_NYCPR</name>
<evidence type="ECO:0000313" key="2">
    <source>
        <dbReference type="EMBL" id="CAD7672631.1"/>
    </source>
</evidence>
<keyword evidence="3" id="KW-1185">Reference proteome</keyword>
<dbReference type="AlphaFoldDB" id="A0A811YE28"/>
<accession>A0A811YE28</accession>
<proteinExistence type="predicted"/>
<protein>
    <submittedName>
        <fullName evidence="2">(raccoon dog) hypothetical protein</fullName>
    </submittedName>
</protein>
<evidence type="ECO:0000313" key="3">
    <source>
        <dbReference type="Proteomes" id="UP000645828"/>
    </source>
</evidence>
<sequence>MPQRRVGASGRFGEKGAGGPFIILEHGSRGLQAAPWDGLPCQAQVEPGSGLAARWSGGPPGAGLSRLAWAWLACASPPGASLGGHRGHPCLAGPGLEDPGPREPKLCLPTVLGWHRCVLSCPLGTAAFGGYRWGLQAAGAAFGAGPLLQRPPATWLSYQPPVPTGPEAPMPAGQRGRLSQIQADPSPPVFPKRLPDQRLGYPTAFSGNIR</sequence>
<dbReference type="EMBL" id="CAJHUB010000669">
    <property type="protein sequence ID" value="CAD7672631.1"/>
    <property type="molecule type" value="Genomic_DNA"/>
</dbReference>
<comment type="caution">
    <text evidence="2">The sequence shown here is derived from an EMBL/GenBank/DDBJ whole genome shotgun (WGS) entry which is preliminary data.</text>
</comment>
<feature type="region of interest" description="Disordered" evidence="1">
    <location>
        <begin position="155"/>
        <end position="210"/>
    </location>
</feature>
<organism evidence="2 3">
    <name type="scientific">Nyctereutes procyonoides</name>
    <name type="common">Raccoon dog</name>
    <name type="synonym">Canis procyonoides</name>
    <dbReference type="NCBI Taxonomy" id="34880"/>
    <lineage>
        <taxon>Eukaryota</taxon>
        <taxon>Metazoa</taxon>
        <taxon>Chordata</taxon>
        <taxon>Craniata</taxon>
        <taxon>Vertebrata</taxon>
        <taxon>Euteleostomi</taxon>
        <taxon>Mammalia</taxon>
        <taxon>Eutheria</taxon>
        <taxon>Laurasiatheria</taxon>
        <taxon>Carnivora</taxon>
        <taxon>Caniformia</taxon>
        <taxon>Canidae</taxon>
        <taxon>Nyctereutes</taxon>
    </lineage>
</organism>
<evidence type="ECO:0000256" key="1">
    <source>
        <dbReference type="SAM" id="MobiDB-lite"/>
    </source>
</evidence>
<gene>
    <name evidence="2" type="ORF">NYPRO_LOCUS5426</name>
</gene>
<feature type="compositionally biased region" description="Pro residues" evidence="1">
    <location>
        <begin position="160"/>
        <end position="169"/>
    </location>
</feature>
<reference evidence="2" key="1">
    <citation type="submission" date="2020-12" db="EMBL/GenBank/DDBJ databases">
        <authorList>
            <consortium name="Molecular Ecology Group"/>
        </authorList>
    </citation>
    <scope>NUCLEOTIDE SEQUENCE</scope>
    <source>
        <strain evidence="2">TBG_1078</strain>
    </source>
</reference>